<dbReference type="Proteomes" id="UP000631114">
    <property type="component" value="Unassembled WGS sequence"/>
</dbReference>
<dbReference type="InterPro" id="IPR011989">
    <property type="entry name" value="ARM-like"/>
</dbReference>
<dbReference type="InterPro" id="IPR058669">
    <property type="entry name" value="TPR_IPO7/11-like"/>
</dbReference>
<proteinExistence type="predicted"/>
<dbReference type="PANTHER" id="PTHR10997:SF9">
    <property type="entry name" value="IMPORTIN-9"/>
    <property type="match status" value="1"/>
</dbReference>
<organism evidence="2 3">
    <name type="scientific">Coptis chinensis</name>
    <dbReference type="NCBI Taxonomy" id="261450"/>
    <lineage>
        <taxon>Eukaryota</taxon>
        <taxon>Viridiplantae</taxon>
        <taxon>Streptophyta</taxon>
        <taxon>Embryophyta</taxon>
        <taxon>Tracheophyta</taxon>
        <taxon>Spermatophyta</taxon>
        <taxon>Magnoliopsida</taxon>
        <taxon>Ranunculales</taxon>
        <taxon>Ranunculaceae</taxon>
        <taxon>Coptidoideae</taxon>
        <taxon>Coptis</taxon>
    </lineage>
</organism>
<feature type="domain" description="Importin-7/11-like TPR repeats" evidence="1">
    <location>
        <begin position="398"/>
        <end position="669"/>
    </location>
</feature>
<protein>
    <recommendedName>
        <fullName evidence="1">Importin-7/11-like TPR repeats domain-containing protein</fullName>
    </recommendedName>
</protein>
<evidence type="ECO:0000259" key="1">
    <source>
        <dbReference type="Pfam" id="PF25758"/>
    </source>
</evidence>
<gene>
    <name evidence="2" type="ORF">IFM89_000475</name>
</gene>
<dbReference type="Gene3D" id="1.25.10.10">
    <property type="entry name" value="Leucine-rich Repeat Variant"/>
    <property type="match status" value="1"/>
</dbReference>
<evidence type="ECO:0000313" key="3">
    <source>
        <dbReference type="Proteomes" id="UP000631114"/>
    </source>
</evidence>
<dbReference type="AlphaFoldDB" id="A0A835H0A5"/>
<accession>A0A835H0A5</accession>
<dbReference type="GO" id="GO:0006606">
    <property type="term" value="P:protein import into nucleus"/>
    <property type="evidence" value="ECO:0007669"/>
    <property type="project" value="TreeGrafter"/>
</dbReference>
<name>A0A835H0A5_9MAGN</name>
<keyword evidence="3" id="KW-1185">Reference proteome</keyword>
<dbReference type="GO" id="GO:0005829">
    <property type="term" value="C:cytosol"/>
    <property type="evidence" value="ECO:0007669"/>
    <property type="project" value="TreeGrafter"/>
</dbReference>
<dbReference type="GO" id="GO:0005635">
    <property type="term" value="C:nuclear envelope"/>
    <property type="evidence" value="ECO:0007669"/>
    <property type="project" value="TreeGrafter"/>
</dbReference>
<dbReference type="OrthoDB" id="431626at2759"/>
<dbReference type="InterPro" id="IPR016024">
    <property type="entry name" value="ARM-type_fold"/>
</dbReference>
<dbReference type="EMBL" id="JADFTS010000008">
    <property type="protein sequence ID" value="KAF9590930.1"/>
    <property type="molecule type" value="Genomic_DNA"/>
</dbReference>
<dbReference type="PANTHER" id="PTHR10997">
    <property type="entry name" value="IMPORTIN-7, 8, 11"/>
    <property type="match status" value="1"/>
</dbReference>
<reference evidence="2 3" key="1">
    <citation type="submission" date="2020-10" db="EMBL/GenBank/DDBJ databases">
        <title>The Coptis chinensis genome and diversification of protoberbering-type alkaloids.</title>
        <authorList>
            <person name="Wang B."/>
            <person name="Shu S."/>
            <person name="Song C."/>
            <person name="Liu Y."/>
        </authorList>
    </citation>
    <scope>NUCLEOTIDE SEQUENCE [LARGE SCALE GENOMIC DNA]</scope>
    <source>
        <strain evidence="2">HL-2020</strain>
        <tissue evidence="2">Leaf</tissue>
    </source>
</reference>
<comment type="caution">
    <text evidence="2">The sequence shown here is derived from an EMBL/GenBank/DDBJ whole genome shotgun (WGS) entry which is preliminary data.</text>
</comment>
<dbReference type="Pfam" id="PF25758">
    <property type="entry name" value="TPR_IPO11"/>
    <property type="match status" value="1"/>
</dbReference>
<dbReference type="SUPFAM" id="SSF48371">
    <property type="entry name" value="ARM repeat"/>
    <property type="match status" value="1"/>
</dbReference>
<sequence length="702" mass="77531">MGRKKEGPPRTLRGILERPIMTFLRIRDMKTRLIMSIRKRRLTKTWGELIPHVKAGALLLEELVNSCGEGINAILEAAQRRFAESQLEKAAGSVFWWRISGSSRSDFGNLMEQILTEDIGTGVHEYPFLHARALSAVASFSSLISQRVLDQFLYAAMKTISLDVPAPVKVGACRALSSLLPEADKGILQPHIMNLFSSLMDLLKHASDETLHLILETLQAAVKAGDDAIVTIEPIISPMMLNMWASHVSDPFISIDAVEVLECPRQYRILDREVRYSKACDVLIWSGSPLHLGSEDGPLRTNPSLGHQAIRNAPGCIWPLISRVLPSIGPILEKPQQQPDGLVAGSLDLITMLLKVSITDDDSPNAPVDVVKAVFGVCFRPLIQIILESKDDGEMQNATECLAVFVSGGKQEMLAWGADSGSTMRSLLDAASRLLDPELESSGSLFVGSYILQLIVHMPLQMAQHIQDLVAALVRRMLSCQTEGLRSSLLLIIARLVHMSAPNVEQFIDLLIRLPAEGYENSLAFIMSEWTKQQGEIQGSYQIKVTTTALAILLSTRHAELAKIHVRGYLIRIMTLLADMLIEIKEQVLVGEDEVVFEDSDWEEVQGGDGDADKALLYSAGAPYGKPTNEHLDAMAKVFNENQDDSYEDDLLQRADPLNEINLANYIGDFVTKFSAVDRTLFNNLCKNLTPAQQSAIHTVLQ</sequence>
<evidence type="ECO:0000313" key="2">
    <source>
        <dbReference type="EMBL" id="KAF9590930.1"/>
    </source>
</evidence>